<comment type="caution">
    <text evidence="9">The sequence shown here is derived from an EMBL/GenBank/DDBJ whole genome shotgun (WGS) entry which is preliminary data.</text>
</comment>
<keyword evidence="3" id="KW-0479">Metal-binding</keyword>
<evidence type="ECO:0000256" key="1">
    <source>
        <dbReference type="ARBA" id="ARBA00004123"/>
    </source>
</evidence>
<dbReference type="AlphaFoldDB" id="A0AA88KJ53"/>
<keyword evidence="5" id="KW-0560">Oxidoreductase</keyword>
<reference evidence="9 10" key="1">
    <citation type="journal article" date="2018" name="BMC Genomics">
        <title>The genome of Naegleria lovaniensis, the basis for a comparative approach to unravel pathogenicity factors of the human pathogenic amoeba N. fowleri.</title>
        <authorList>
            <person name="Liechti N."/>
            <person name="Schurch N."/>
            <person name="Bruggmann R."/>
            <person name="Wittwer M."/>
        </authorList>
    </citation>
    <scope>NUCLEOTIDE SEQUENCE [LARGE SCALE GENOMIC DNA]</scope>
    <source>
        <strain evidence="9 10">ATCC 30569</strain>
    </source>
</reference>
<dbReference type="InterPro" id="IPR037151">
    <property type="entry name" value="AlkB-like_sf"/>
</dbReference>
<name>A0AA88KJ53_NAELO</name>
<evidence type="ECO:0000256" key="2">
    <source>
        <dbReference type="ARBA" id="ARBA00007879"/>
    </source>
</evidence>
<comment type="subcellular location">
    <subcellularLocation>
        <location evidence="1">Nucleus</location>
    </subcellularLocation>
</comment>
<dbReference type="InterPro" id="IPR027450">
    <property type="entry name" value="AlkB-like"/>
</dbReference>
<dbReference type="SUPFAM" id="SSF51197">
    <property type="entry name" value="Clavaminate synthase-like"/>
    <property type="match status" value="1"/>
</dbReference>
<dbReference type="GO" id="GO:0005634">
    <property type="term" value="C:nucleus"/>
    <property type="evidence" value="ECO:0007669"/>
    <property type="project" value="UniProtKB-SubCell"/>
</dbReference>
<evidence type="ECO:0000313" key="10">
    <source>
        <dbReference type="Proteomes" id="UP000816034"/>
    </source>
</evidence>
<keyword evidence="7" id="KW-0539">Nucleus</keyword>
<keyword evidence="4" id="KW-0223">Dioxygenase</keyword>
<sequence>MTSIDFAALYQEERKKALAQIKTSNKNKSSSACSSSVFSRDDQRSIFRERVEKIDLSKYKLEATGIDSIYYIGEFISKEEEKALVDAIYQDDDKKELNYGEKKSWVSLSKRRLKNLGGVPHPSGMYLENLPKYICDFNKVLYQSGLDVEQFVQEEEQMESSLLVQDKTAQLSQQASYNQVLLNEYQCGKGIRPHKDGPLYSDVALVLSLQTTCLIDFYAEKPKAEYDEIPANIACNVFLQPRSLLIFCGKAYTDYFHGVRDVDRDEIDSTKCMNMNQANVEHAQVIPRGTTRLSLTIRKVRRVVSEKVFTSHEAEEIERRRKWWEQAIDN</sequence>
<gene>
    <name evidence="9" type="ORF">C9374_006427</name>
</gene>
<dbReference type="InterPro" id="IPR032862">
    <property type="entry name" value="ALKBH6"/>
</dbReference>
<dbReference type="Gene3D" id="2.60.120.590">
    <property type="entry name" value="Alpha-ketoglutarate-dependent dioxygenase AlkB-like"/>
    <property type="match status" value="1"/>
</dbReference>
<dbReference type="PANTHER" id="PTHR46030:SF1">
    <property type="entry name" value="ALPHA-KETOGLUTARATE-DEPENDENT DIOXYGENASE ALKB HOMOLOG 6"/>
    <property type="match status" value="1"/>
</dbReference>
<evidence type="ECO:0000256" key="6">
    <source>
        <dbReference type="ARBA" id="ARBA00023004"/>
    </source>
</evidence>
<dbReference type="Proteomes" id="UP000816034">
    <property type="component" value="Unassembled WGS sequence"/>
</dbReference>
<dbReference type="RefSeq" id="XP_044547118.1">
    <property type="nucleotide sequence ID" value="XM_044696286.1"/>
</dbReference>
<protein>
    <recommendedName>
        <fullName evidence="8">Fe2OG dioxygenase domain-containing protein</fullName>
    </recommendedName>
</protein>
<evidence type="ECO:0000259" key="8">
    <source>
        <dbReference type="PROSITE" id="PS51471"/>
    </source>
</evidence>
<dbReference type="GO" id="GO:0046872">
    <property type="term" value="F:metal ion binding"/>
    <property type="evidence" value="ECO:0007669"/>
    <property type="project" value="UniProtKB-KW"/>
</dbReference>
<evidence type="ECO:0000256" key="4">
    <source>
        <dbReference type="ARBA" id="ARBA00022964"/>
    </source>
</evidence>
<accession>A0AA88KJ53</accession>
<dbReference type="GO" id="GO:0051213">
    <property type="term" value="F:dioxygenase activity"/>
    <property type="evidence" value="ECO:0007669"/>
    <property type="project" value="UniProtKB-KW"/>
</dbReference>
<comment type="similarity">
    <text evidence="2">Belongs to the alkB family.</text>
</comment>
<feature type="domain" description="Fe2OG dioxygenase" evidence="8">
    <location>
        <begin position="176"/>
        <end position="301"/>
    </location>
</feature>
<dbReference type="GeneID" id="68098881"/>
<dbReference type="Pfam" id="PF13532">
    <property type="entry name" value="2OG-FeII_Oxy_2"/>
    <property type="match status" value="1"/>
</dbReference>
<dbReference type="InterPro" id="IPR005123">
    <property type="entry name" value="Oxoglu/Fe-dep_dioxygenase_dom"/>
</dbReference>
<evidence type="ECO:0000313" key="9">
    <source>
        <dbReference type="EMBL" id="KAG2381438.1"/>
    </source>
</evidence>
<dbReference type="PROSITE" id="PS51471">
    <property type="entry name" value="FE2OG_OXY"/>
    <property type="match status" value="1"/>
</dbReference>
<evidence type="ECO:0000256" key="5">
    <source>
        <dbReference type="ARBA" id="ARBA00023002"/>
    </source>
</evidence>
<keyword evidence="6" id="KW-0408">Iron</keyword>
<evidence type="ECO:0000256" key="3">
    <source>
        <dbReference type="ARBA" id="ARBA00022723"/>
    </source>
</evidence>
<evidence type="ECO:0000256" key="7">
    <source>
        <dbReference type="ARBA" id="ARBA00023242"/>
    </source>
</evidence>
<keyword evidence="10" id="KW-1185">Reference proteome</keyword>
<dbReference type="EMBL" id="PYSW02000027">
    <property type="protein sequence ID" value="KAG2381438.1"/>
    <property type="molecule type" value="Genomic_DNA"/>
</dbReference>
<dbReference type="PANTHER" id="PTHR46030">
    <property type="entry name" value="ALPHA-KETOGLUTARATE-DEPENDENT DIOXYGENASE ALKB HOMOLOG 6"/>
    <property type="match status" value="1"/>
</dbReference>
<proteinExistence type="inferred from homology"/>
<organism evidence="9 10">
    <name type="scientific">Naegleria lovaniensis</name>
    <name type="common">Amoeba</name>
    <dbReference type="NCBI Taxonomy" id="51637"/>
    <lineage>
        <taxon>Eukaryota</taxon>
        <taxon>Discoba</taxon>
        <taxon>Heterolobosea</taxon>
        <taxon>Tetramitia</taxon>
        <taxon>Eutetramitia</taxon>
        <taxon>Vahlkampfiidae</taxon>
        <taxon>Naegleria</taxon>
    </lineage>
</organism>